<keyword evidence="3" id="KW-1185">Reference proteome</keyword>
<accession>A0A9N7YI51</accession>
<gene>
    <name evidence="2" type="ORF">PLEPLA_LOCUS14449</name>
</gene>
<feature type="compositionally biased region" description="Basic and acidic residues" evidence="1">
    <location>
        <begin position="28"/>
        <end position="41"/>
    </location>
</feature>
<evidence type="ECO:0000256" key="1">
    <source>
        <dbReference type="SAM" id="MobiDB-lite"/>
    </source>
</evidence>
<sequence>MAERNCSERATRVHPGLFARLPAVSPAVEREAPGPVKRQEETGEAPRLSRSVSPPLSVSAFSALKSHPPRPASLGSSAVENNGGSSAGFYNTVVLKVFQVRRGGISLWCRSSGGRHVQHQVTGKRRRSHTHGVSPPGGERLRSVHLSTGLRSTSRSGNRVAVPVI</sequence>
<feature type="compositionally biased region" description="Basic residues" evidence="1">
    <location>
        <begin position="118"/>
        <end position="130"/>
    </location>
</feature>
<feature type="region of interest" description="Disordered" evidence="1">
    <location>
        <begin position="61"/>
        <end position="80"/>
    </location>
</feature>
<dbReference type="Proteomes" id="UP001153269">
    <property type="component" value="Unassembled WGS sequence"/>
</dbReference>
<evidence type="ECO:0000313" key="2">
    <source>
        <dbReference type="EMBL" id="CAB1426513.1"/>
    </source>
</evidence>
<proteinExistence type="predicted"/>
<feature type="region of interest" description="Disordered" evidence="1">
    <location>
        <begin position="118"/>
        <end position="140"/>
    </location>
</feature>
<reference evidence="2" key="1">
    <citation type="submission" date="2020-03" db="EMBL/GenBank/DDBJ databases">
        <authorList>
            <person name="Weist P."/>
        </authorList>
    </citation>
    <scope>NUCLEOTIDE SEQUENCE</scope>
</reference>
<dbReference type="EMBL" id="CADEAL010000891">
    <property type="protein sequence ID" value="CAB1426513.1"/>
    <property type="molecule type" value="Genomic_DNA"/>
</dbReference>
<dbReference type="AlphaFoldDB" id="A0A9N7YI51"/>
<name>A0A9N7YI51_PLEPL</name>
<protein>
    <submittedName>
        <fullName evidence="2">Uncharacterized protein</fullName>
    </submittedName>
</protein>
<evidence type="ECO:0000313" key="3">
    <source>
        <dbReference type="Proteomes" id="UP001153269"/>
    </source>
</evidence>
<organism evidence="2 3">
    <name type="scientific">Pleuronectes platessa</name>
    <name type="common">European plaice</name>
    <dbReference type="NCBI Taxonomy" id="8262"/>
    <lineage>
        <taxon>Eukaryota</taxon>
        <taxon>Metazoa</taxon>
        <taxon>Chordata</taxon>
        <taxon>Craniata</taxon>
        <taxon>Vertebrata</taxon>
        <taxon>Euteleostomi</taxon>
        <taxon>Actinopterygii</taxon>
        <taxon>Neopterygii</taxon>
        <taxon>Teleostei</taxon>
        <taxon>Neoteleostei</taxon>
        <taxon>Acanthomorphata</taxon>
        <taxon>Carangaria</taxon>
        <taxon>Pleuronectiformes</taxon>
        <taxon>Pleuronectoidei</taxon>
        <taxon>Pleuronectidae</taxon>
        <taxon>Pleuronectes</taxon>
    </lineage>
</organism>
<comment type="caution">
    <text evidence="2">The sequence shown here is derived from an EMBL/GenBank/DDBJ whole genome shotgun (WGS) entry which is preliminary data.</text>
</comment>
<feature type="region of interest" description="Disordered" evidence="1">
    <location>
        <begin position="22"/>
        <end position="54"/>
    </location>
</feature>